<gene>
    <name evidence="1" type="ORF">KDAU_35710</name>
</gene>
<evidence type="ECO:0000313" key="1">
    <source>
        <dbReference type="EMBL" id="GCE06242.1"/>
    </source>
</evidence>
<organism evidence="1 2">
    <name type="scientific">Dictyobacter aurantiacus</name>
    <dbReference type="NCBI Taxonomy" id="1936993"/>
    <lineage>
        <taxon>Bacteria</taxon>
        <taxon>Bacillati</taxon>
        <taxon>Chloroflexota</taxon>
        <taxon>Ktedonobacteria</taxon>
        <taxon>Ktedonobacterales</taxon>
        <taxon>Dictyobacteraceae</taxon>
        <taxon>Dictyobacter</taxon>
    </lineage>
</organism>
<accession>A0A401ZHB9</accession>
<comment type="caution">
    <text evidence="1">The sequence shown here is derived from an EMBL/GenBank/DDBJ whole genome shotgun (WGS) entry which is preliminary data.</text>
</comment>
<proteinExistence type="predicted"/>
<dbReference type="EMBL" id="BIFQ01000001">
    <property type="protein sequence ID" value="GCE06242.1"/>
    <property type="molecule type" value="Genomic_DNA"/>
</dbReference>
<dbReference type="AlphaFoldDB" id="A0A401ZHB9"/>
<keyword evidence="2" id="KW-1185">Reference proteome</keyword>
<evidence type="ECO:0000313" key="2">
    <source>
        <dbReference type="Proteomes" id="UP000287224"/>
    </source>
</evidence>
<protein>
    <submittedName>
        <fullName evidence="1">Uncharacterized protein</fullName>
    </submittedName>
</protein>
<sequence>MKKAILARDGQKYVWEGAAGLLFAAHAHSYGQPGVVMHEKESGILHVARSFLSARLFGPAAGYNYRICQA</sequence>
<name>A0A401ZHB9_9CHLR</name>
<reference evidence="2" key="1">
    <citation type="submission" date="2018-12" db="EMBL/GenBank/DDBJ databases">
        <title>Tengunoibacter tsumagoiensis gen. nov., sp. nov., Dictyobacter kobayashii sp. nov., D. alpinus sp. nov., and D. joshuensis sp. nov. and description of Dictyobacteraceae fam. nov. within the order Ktedonobacterales isolated from Tengu-no-mugimeshi.</title>
        <authorList>
            <person name="Wang C.M."/>
            <person name="Zheng Y."/>
            <person name="Sakai Y."/>
            <person name="Toyoda A."/>
            <person name="Minakuchi Y."/>
            <person name="Abe K."/>
            <person name="Yokota A."/>
            <person name="Yabe S."/>
        </authorList>
    </citation>
    <scope>NUCLEOTIDE SEQUENCE [LARGE SCALE GENOMIC DNA]</scope>
    <source>
        <strain evidence="2">S-27</strain>
    </source>
</reference>
<dbReference type="Proteomes" id="UP000287224">
    <property type="component" value="Unassembled WGS sequence"/>
</dbReference>